<organism evidence="1 2">
    <name type="scientific">Phytophthora palmivora</name>
    <dbReference type="NCBI Taxonomy" id="4796"/>
    <lineage>
        <taxon>Eukaryota</taxon>
        <taxon>Sar</taxon>
        <taxon>Stramenopiles</taxon>
        <taxon>Oomycota</taxon>
        <taxon>Peronosporomycetes</taxon>
        <taxon>Peronosporales</taxon>
        <taxon>Peronosporaceae</taxon>
        <taxon>Phytophthora</taxon>
    </lineage>
</organism>
<dbReference type="EMBL" id="NCKW01000187">
    <property type="protein sequence ID" value="POM81048.1"/>
    <property type="molecule type" value="Genomic_DNA"/>
</dbReference>
<dbReference type="AlphaFoldDB" id="A0A2P4YTC4"/>
<sequence length="200" mass="22958">MRCTIFYRVTTACIRYGVGYFDPVYTTTRTRDIVKTFVFRFVRRSRLTYHRITHHGKVTRGETNIVANRFAAATVHVIESEELLPSESDVVRYSFVYNTDQMSDVRFLCASATGKRIRLLILFADVHGADVHDDLCAERSLFGWDKAYFTVQPKAYCDQRVMQEWIDKLKGAHAKVVYVPPGTTGISQPMDVAVMKTTRI</sequence>
<accession>A0A2P4YTC4</accession>
<evidence type="ECO:0000313" key="1">
    <source>
        <dbReference type="EMBL" id="POM81048.1"/>
    </source>
</evidence>
<evidence type="ECO:0000313" key="2">
    <source>
        <dbReference type="Proteomes" id="UP000237271"/>
    </source>
</evidence>
<gene>
    <name evidence="1" type="ORF">PHPALM_1037</name>
</gene>
<protein>
    <submittedName>
        <fullName evidence="1">Uncharacterized protein</fullName>
    </submittedName>
</protein>
<dbReference type="Proteomes" id="UP000237271">
    <property type="component" value="Unassembled WGS sequence"/>
</dbReference>
<dbReference type="OrthoDB" id="128287at2759"/>
<reference evidence="1 2" key="1">
    <citation type="journal article" date="2017" name="Genome Biol. Evol.">
        <title>Phytophthora megakarya and P. palmivora, closely related causal agents of cacao black pod rot, underwent increases in genome sizes and gene numbers by different mechanisms.</title>
        <authorList>
            <person name="Ali S.S."/>
            <person name="Shao J."/>
            <person name="Lary D.J."/>
            <person name="Kronmiller B."/>
            <person name="Shen D."/>
            <person name="Strem M.D."/>
            <person name="Amoako-Attah I."/>
            <person name="Akrofi A.Y."/>
            <person name="Begoude B.A."/>
            <person name="Ten Hoopen G.M."/>
            <person name="Coulibaly K."/>
            <person name="Kebe B.I."/>
            <person name="Melnick R.L."/>
            <person name="Guiltinan M.J."/>
            <person name="Tyler B.M."/>
            <person name="Meinhardt L.W."/>
            <person name="Bailey B.A."/>
        </authorList>
    </citation>
    <scope>NUCLEOTIDE SEQUENCE [LARGE SCALE GENOMIC DNA]</scope>
    <source>
        <strain evidence="2">sbr112.9</strain>
    </source>
</reference>
<proteinExistence type="predicted"/>
<keyword evidence="2" id="KW-1185">Reference proteome</keyword>
<comment type="caution">
    <text evidence="1">The sequence shown here is derived from an EMBL/GenBank/DDBJ whole genome shotgun (WGS) entry which is preliminary data.</text>
</comment>
<name>A0A2P4YTC4_9STRA</name>